<dbReference type="Proteomes" id="UP001501427">
    <property type="component" value="Unassembled WGS sequence"/>
</dbReference>
<proteinExistence type="predicted"/>
<evidence type="ECO:0008006" key="5">
    <source>
        <dbReference type="Google" id="ProtNLM"/>
    </source>
</evidence>
<comment type="caution">
    <text evidence="2">The sequence shown here is derived from an EMBL/GenBank/DDBJ whole genome shotgun (WGS) entry which is preliminary data.</text>
</comment>
<dbReference type="EMBL" id="JACHMV010000001">
    <property type="protein sequence ID" value="MBB4774915.1"/>
    <property type="molecule type" value="Genomic_DNA"/>
</dbReference>
<keyword evidence="4" id="KW-1185">Reference proteome</keyword>
<dbReference type="Proteomes" id="UP000549343">
    <property type="component" value="Unassembled WGS sequence"/>
</dbReference>
<reference evidence="2 3" key="3">
    <citation type="submission" date="2020-08" db="EMBL/GenBank/DDBJ databases">
        <title>Sequencing the genomes of 1000 actinobacteria strains.</title>
        <authorList>
            <person name="Klenk H.-P."/>
        </authorList>
    </citation>
    <scope>NUCLEOTIDE SEQUENCE [LARGE SCALE GENOMIC DNA]</scope>
    <source>
        <strain evidence="2 3">DSM 44772</strain>
    </source>
</reference>
<dbReference type="RefSeq" id="WP_184883863.1">
    <property type="nucleotide sequence ID" value="NZ_BAAAHD010000025.1"/>
</dbReference>
<name>A0A7W7IDA5_9ACTN</name>
<reference evidence="4" key="2">
    <citation type="journal article" date="2019" name="Int. J. Syst. Evol. Microbiol.">
        <title>The Global Catalogue of Microorganisms (GCM) 10K type strain sequencing project: providing services to taxonomists for standard genome sequencing and annotation.</title>
        <authorList>
            <consortium name="The Broad Institute Genomics Platform"/>
            <consortium name="The Broad Institute Genome Sequencing Center for Infectious Disease"/>
            <person name="Wu L."/>
            <person name="Ma J."/>
        </authorList>
    </citation>
    <scope>NUCLEOTIDE SEQUENCE [LARGE SCALE GENOMIC DNA]</scope>
    <source>
        <strain evidence="4">JCM 10667</strain>
    </source>
</reference>
<organism evidence="2 3">
    <name type="scientific">Actinomadura livida</name>
    <dbReference type="NCBI Taxonomy" id="79909"/>
    <lineage>
        <taxon>Bacteria</taxon>
        <taxon>Bacillati</taxon>
        <taxon>Actinomycetota</taxon>
        <taxon>Actinomycetes</taxon>
        <taxon>Streptosporangiales</taxon>
        <taxon>Thermomonosporaceae</taxon>
        <taxon>Actinomadura</taxon>
    </lineage>
</organism>
<gene>
    <name evidence="2" type="ORF">F4557_003333</name>
    <name evidence="1" type="ORF">GCM10009546_31610</name>
</gene>
<protein>
    <recommendedName>
        <fullName evidence="5">(2Fe-2S)-binding protein</fullName>
    </recommendedName>
</protein>
<dbReference type="AlphaFoldDB" id="A0A7W7IDA5"/>
<reference evidence="1" key="4">
    <citation type="submission" date="2023-12" db="EMBL/GenBank/DDBJ databases">
        <authorList>
            <person name="Sun Q."/>
            <person name="Inoue M."/>
        </authorList>
    </citation>
    <scope>NUCLEOTIDE SEQUENCE</scope>
    <source>
        <strain evidence="1">JCM 10667</strain>
    </source>
</reference>
<accession>A0A7W7IDA5</accession>
<reference evidence="1" key="1">
    <citation type="journal article" date="2014" name="Int. J. Syst. Evol. Microbiol.">
        <title>Complete genome of a new Firmicutes species belonging to the dominant human colonic microbiota ('Ruminococcus bicirculans') reveals two chromosomes and a selective capacity to utilize plant glucans.</title>
        <authorList>
            <consortium name="NISC Comparative Sequencing Program"/>
            <person name="Wegmann U."/>
            <person name="Louis P."/>
            <person name="Goesmann A."/>
            <person name="Henrissat B."/>
            <person name="Duncan S.H."/>
            <person name="Flint H.J."/>
        </authorList>
    </citation>
    <scope>NUCLEOTIDE SEQUENCE</scope>
    <source>
        <strain evidence="1">JCM 10667</strain>
    </source>
</reference>
<dbReference type="EMBL" id="BAAAHD010000025">
    <property type="protein sequence ID" value="GAA0566831.1"/>
    <property type="molecule type" value="Genomic_DNA"/>
</dbReference>
<evidence type="ECO:0000313" key="2">
    <source>
        <dbReference type="EMBL" id="MBB4774915.1"/>
    </source>
</evidence>
<evidence type="ECO:0000313" key="3">
    <source>
        <dbReference type="Proteomes" id="UP000549343"/>
    </source>
</evidence>
<evidence type="ECO:0000313" key="4">
    <source>
        <dbReference type="Proteomes" id="UP001501427"/>
    </source>
</evidence>
<evidence type="ECO:0000313" key="1">
    <source>
        <dbReference type="EMBL" id="GAA0566831.1"/>
    </source>
</evidence>
<sequence length="264" mass="27895">MNRTRAGAVAVGRSAEEALEPLGARLRAAADTDGPLGVAPGLRPTGGGWFPVADLAARPRERLGALIAEAERRWQAPPHVAAALWWKNFSYWTTLPVALGWALNRRVPMLTAETAMLSIPEADPGMLVAMREPRVATGDVPELGAVIADSLLRDLHAPVIEALHVLTRAGRRGLWGSVAEALVHPLVTFGADLLDDPGDGARTLLESVGGPVAGLVELPGLPDLRRRTCCLWVTLGQGICPTCCVSDPADAVRGEERRSAGARS</sequence>